<gene>
    <name evidence="4" type="ORF">MAR_035045</name>
</gene>
<name>A0ABY7ELT4_MYAAR</name>
<evidence type="ECO:0000313" key="5">
    <source>
        <dbReference type="Proteomes" id="UP001164746"/>
    </source>
</evidence>
<sequence length="111" mass="11925">MLGVLFFSVEGDACSTFLLLGVPSTESCGDGLYCDQHTHRCHPIVKRDLECARDQYKYMQSGLIGKMFNCAPNGNYASVGCTGSVCYCIDQSGNQVGVSTIPIGQQDALNC</sequence>
<reference evidence="4" key="1">
    <citation type="submission" date="2022-11" db="EMBL/GenBank/DDBJ databases">
        <title>Centuries of genome instability and evolution in soft-shell clam transmissible cancer (bioRxiv).</title>
        <authorList>
            <person name="Hart S.F.M."/>
            <person name="Yonemitsu M.A."/>
            <person name="Giersch R.M."/>
            <person name="Beal B.F."/>
            <person name="Arriagada G."/>
            <person name="Davis B.W."/>
            <person name="Ostrander E.A."/>
            <person name="Goff S.P."/>
            <person name="Metzger M.J."/>
        </authorList>
    </citation>
    <scope>NUCLEOTIDE SEQUENCE</scope>
    <source>
        <strain evidence="4">MELC-2E11</strain>
        <tissue evidence="4">Siphon/mantle</tissue>
    </source>
</reference>
<accession>A0ABY7ELT4</accession>
<dbReference type="InterPro" id="IPR000716">
    <property type="entry name" value="Thyroglobulin_1"/>
</dbReference>
<organism evidence="4 5">
    <name type="scientific">Mya arenaria</name>
    <name type="common">Soft-shell clam</name>
    <dbReference type="NCBI Taxonomy" id="6604"/>
    <lineage>
        <taxon>Eukaryota</taxon>
        <taxon>Metazoa</taxon>
        <taxon>Spiralia</taxon>
        <taxon>Lophotrochozoa</taxon>
        <taxon>Mollusca</taxon>
        <taxon>Bivalvia</taxon>
        <taxon>Autobranchia</taxon>
        <taxon>Heteroconchia</taxon>
        <taxon>Euheterodonta</taxon>
        <taxon>Imparidentia</taxon>
        <taxon>Neoheterodontei</taxon>
        <taxon>Myida</taxon>
        <taxon>Myoidea</taxon>
        <taxon>Myidae</taxon>
        <taxon>Mya</taxon>
    </lineage>
</organism>
<feature type="domain" description="Thyroglobulin type-1" evidence="3">
    <location>
        <begin position="48"/>
        <end position="111"/>
    </location>
</feature>
<evidence type="ECO:0000256" key="1">
    <source>
        <dbReference type="ARBA" id="ARBA00023157"/>
    </source>
</evidence>
<dbReference type="EMBL" id="CP111018">
    <property type="protein sequence ID" value="WAR09969.1"/>
    <property type="molecule type" value="Genomic_DNA"/>
</dbReference>
<dbReference type="InterPro" id="IPR036857">
    <property type="entry name" value="Thyroglobulin_1_sf"/>
</dbReference>
<feature type="disulfide bond" evidence="2">
    <location>
        <begin position="51"/>
        <end position="70"/>
    </location>
</feature>
<dbReference type="Gene3D" id="4.10.800.10">
    <property type="entry name" value="Thyroglobulin type-1"/>
    <property type="match status" value="1"/>
</dbReference>
<dbReference type="SUPFAM" id="SSF57610">
    <property type="entry name" value="Thyroglobulin type-1 domain"/>
    <property type="match status" value="1"/>
</dbReference>
<evidence type="ECO:0000259" key="3">
    <source>
        <dbReference type="PROSITE" id="PS51162"/>
    </source>
</evidence>
<proteinExistence type="predicted"/>
<comment type="caution">
    <text evidence="2">Lacks conserved residue(s) required for the propagation of feature annotation.</text>
</comment>
<keyword evidence="1 2" id="KW-1015">Disulfide bond</keyword>
<evidence type="ECO:0000313" key="4">
    <source>
        <dbReference type="EMBL" id="WAR09969.1"/>
    </source>
</evidence>
<dbReference type="Proteomes" id="UP001164746">
    <property type="component" value="Chromosome 7"/>
</dbReference>
<keyword evidence="5" id="KW-1185">Reference proteome</keyword>
<evidence type="ECO:0000256" key="2">
    <source>
        <dbReference type="PROSITE-ProRule" id="PRU00500"/>
    </source>
</evidence>
<protein>
    <recommendedName>
        <fullName evidence="3">Thyroglobulin type-1 domain-containing protein</fullName>
    </recommendedName>
</protein>
<dbReference type="PROSITE" id="PS51162">
    <property type="entry name" value="THYROGLOBULIN_1_2"/>
    <property type="match status" value="1"/>
</dbReference>